<dbReference type="AlphaFoldDB" id="A0A0E0KDW1"/>
<feature type="region of interest" description="Disordered" evidence="1">
    <location>
        <begin position="377"/>
        <end position="424"/>
    </location>
</feature>
<dbReference type="HOGENOM" id="CLU_647918_0_0_1"/>
<feature type="compositionally biased region" description="Low complexity" evidence="1">
    <location>
        <begin position="387"/>
        <end position="402"/>
    </location>
</feature>
<accession>A0A0E0KDW1</accession>
<feature type="compositionally biased region" description="Basic and acidic residues" evidence="1">
    <location>
        <begin position="261"/>
        <end position="275"/>
    </location>
</feature>
<dbReference type="Proteomes" id="UP000026962">
    <property type="component" value="Chromosome 3"/>
</dbReference>
<evidence type="ECO:0000313" key="2">
    <source>
        <dbReference type="EnsemblPlants" id="OPUNC03G17050.1"/>
    </source>
</evidence>
<protein>
    <submittedName>
        <fullName evidence="2">Uncharacterized protein</fullName>
    </submittedName>
</protein>
<feature type="region of interest" description="Disordered" evidence="1">
    <location>
        <begin position="174"/>
        <end position="196"/>
    </location>
</feature>
<reference evidence="2" key="2">
    <citation type="submission" date="2018-05" db="EMBL/GenBank/DDBJ databases">
        <title>OpunRS2 (Oryza punctata Reference Sequence Version 2).</title>
        <authorList>
            <person name="Zhang J."/>
            <person name="Kudrna D."/>
            <person name="Lee S."/>
            <person name="Talag J."/>
            <person name="Welchert J."/>
            <person name="Wing R.A."/>
        </authorList>
    </citation>
    <scope>NUCLEOTIDE SEQUENCE [LARGE SCALE GENOMIC DNA]</scope>
</reference>
<feature type="region of interest" description="Disordered" evidence="1">
    <location>
        <begin position="62"/>
        <end position="83"/>
    </location>
</feature>
<evidence type="ECO:0000313" key="3">
    <source>
        <dbReference type="Proteomes" id="UP000026962"/>
    </source>
</evidence>
<sequence length="424" mass="43670">MPLTEPPRLLCATGLGPLGHSGSDDCRGDIDGSLAAGSPRLIAKFLWPLAMVSPCRRAPRDLPPPACGPVAGDGGGSPLTSPASSTLTVAAARLLLLLFHLLHLHLHLHHHHHHHHHLLLLLLLLLLLPRTRTSTTTAMPHVLPPSRAPPPPANSDLFKVFPLLFSLLPPGSFAPARTPSSRARSLQPSRHERASSPATCRLRGVPREYNGNNIAIITNRPASRPNVDAQAAASGKESDPCPILKDVAMQTIPNSEGLGEGVDKERRPPTCKDRSISSLPTLSPHPRPTAGSSSGLWLGQWWAGQAACVDNGSGVAFSASALFLLGFLSPSPTMMRRGSGCASTGESSVSSTVVGRSGDGAAGSGVGIWSGQPPSLLSLTSGGGSAGSASTGESNIGHTVVGRRGGGATGSGVPTLSGSGFERE</sequence>
<feature type="compositionally biased region" description="Polar residues" evidence="1">
    <location>
        <begin position="178"/>
        <end position="188"/>
    </location>
</feature>
<keyword evidence="3" id="KW-1185">Reference proteome</keyword>
<dbReference type="EnsemblPlants" id="OPUNC03G17050.1">
    <property type="protein sequence ID" value="OPUNC03G17050.1"/>
    <property type="gene ID" value="OPUNC03G17050"/>
</dbReference>
<proteinExistence type="predicted"/>
<feature type="compositionally biased region" description="Low complexity" evidence="1">
    <location>
        <begin position="339"/>
        <end position="356"/>
    </location>
</feature>
<evidence type="ECO:0000256" key="1">
    <source>
        <dbReference type="SAM" id="MobiDB-lite"/>
    </source>
</evidence>
<organism evidence="2">
    <name type="scientific">Oryza punctata</name>
    <name type="common">Red rice</name>
    <dbReference type="NCBI Taxonomy" id="4537"/>
    <lineage>
        <taxon>Eukaryota</taxon>
        <taxon>Viridiplantae</taxon>
        <taxon>Streptophyta</taxon>
        <taxon>Embryophyta</taxon>
        <taxon>Tracheophyta</taxon>
        <taxon>Spermatophyta</taxon>
        <taxon>Magnoliopsida</taxon>
        <taxon>Liliopsida</taxon>
        <taxon>Poales</taxon>
        <taxon>Poaceae</taxon>
        <taxon>BOP clade</taxon>
        <taxon>Oryzoideae</taxon>
        <taxon>Oryzeae</taxon>
        <taxon>Oryzinae</taxon>
        <taxon>Oryza</taxon>
    </lineage>
</organism>
<name>A0A0E0KDW1_ORYPU</name>
<feature type="region of interest" description="Disordered" evidence="1">
    <location>
        <begin position="254"/>
        <end position="293"/>
    </location>
</feature>
<reference evidence="2" key="1">
    <citation type="submission" date="2015-04" db="UniProtKB">
        <authorList>
            <consortium name="EnsemblPlants"/>
        </authorList>
    </citation>
    <scope>IDENTIFICATION</scope>
</reference>
<feature type="region of interest" description="Disordered" evidence="1">
    <location>
        <begin position="336"/>
        <end position="357"/>
    </location>
</feature>
<dbReference type="Gramene" id="OPUNC03G17050.1">
    <property type="protein sequence ID" value="OPUNC03G17050.1"/>
    <property type="gene ID" value="OPUNC03G17050"/>
</dbReference>